<sequence length="184" mass="20901">MGSSSEEEKLIQMVRDFIESGGGSAKSNSHPQSDSEEPPQIHHKPTFSTLQDVLMRVTNAETQILEKILIYVRDIEFIDETNNNLKKWIVLRLIRDGFEASLCKTSWPATLGGSSDVMKDSNGEAVRLIVDMDFSEEKLMEIICLVCSAAKQSLRERGLHIPPWRKATYMQSKWLSHNCKKISF</sequence>
<accession>A0A7J7HQG6</accession>
<keyword evidence="3" id="KW-1185">Reference proteome</keyword>
<comment type="caution">
    <text evidence="2">The sequence shown here is derived from an EMBL/GenBank/DDBJ whole genome shotgun (WGS) entry which is preliminary data.</text>
</comment>
<dbReference type="InterPro" id="IPR006502">
    <property type="entry name" value="PDDEXK-like"/>
</dbReference>
<name>A0A7J7HQG6_CAMSI</name>
<organism evidence="2 3">
    <name type="scientific">Camellia sinensis</name>
    <name type="common">Tea plant</name>
    <name type="synonym">Thea sinensis</name>
    <dbReference type="NCBI Taxonomy" id="4442"/>
    <lineage>
        <taxon>Eukaryota</taxon>
        <taxon>Viridiplantae</taxon>
        <taxon>Streptophyta</taxon>
        <taxon>Embryophyta</taxon>
        <taxon>Tracheophyta</taxon>
        <taxon>Spermatophyta</taxon>
        <taxon>Magnoliopsida</taxon>
        <taxon>eudicotyledons</taxon>
        <taxon>Gunneridae</taxon>
        <taxon>Pentapetalae</taxon>
        <taxon>asterids</taxon>
        <taxon>Ericales</taxon>
        <taxon>Theaceae</taxon>
        <taxon>Camellia</taxon>
    </lineage>
</organism>
<feature type="region of interest" description="Disordered" evidence="1">
    <location>
        <begin position="20"/>
        <end position="44"/>
    </location>
</feature>
<evidence type="ECO:0000256" key="1">
    <source>
        <dbReference type="SAM" id="MobiDB-lite"/>
    </source>
</evidence>
<dbReference type="PANTHER" id="PTHR31579:SF34">
    <property type="entry name" value="T14N5.3 PROTEIN"/>
    <property type="match status" value="1"/>
</dbReference>
<dbReference type="EMBL" id="JACBKZ010000003">
    <property type="protein sequence ID" value="KAF5955122.1"/>
    <property type="molecule type" value="Genomic_DNA"/>
</dbReference>
<gene>
    <name evidence="2" type="ORF">HYC85_007978</name>
</gene>
<proteinExistence type="predicted"/>
<protein>
    <submittedName>
        <fullName evidence="2">Uncharacterized protein</fullName>
    </submittedName>
</protein>
<reference evidence="2 3" key="2">
    <citation type="submission" date="2020-07" db="EMBL/GenBank/DDBJ databases">
        <title>Genome assembly of wild tea tree DASZ reveals pedigree and selection history of tea varieties.</title>
        <authorList>
            <person name="Zhang W."/>
        </authorList>
    </citation>
    <scope>NUCLEOTIDE SEQUENCE [LARGE SCALE GENOMIC DNA]</scope>
    <source>
        <strain evidence="3">cv. G240</strain>
        <tissue evidence="2">Leaf</tissue>
    </source>
</reference>
<evidence type="ECO:0000313" key="3">
    <source>
        <dbReference type="Proteomes" id="UP000593564"/>
    </source>
</evidence>
<dbReference type="Pfam" id="PF04720">
    <property type="entry name" value="PDDEXK_6"/>
    <property type="match status" value="1"/>
</dbReference>
<dbReference type="PANTHER" id="PTHR31579">
    <property type="entry name" value="OS03G0796600 PROTEIN"/>
    <property type="match status" value="1"/>
</dbReference>
<dbReference type="Proteomes" id="UP000593564">
    <property type="component" value="Unassembled WGS sequence"/>
</dbReference>
<dbReference type="AlphaFoldDB" id="A0A7J7HQG6"/>
<reference evidence="3" key="1">
    <citation type="journal article" date="2020" name="Nat. Commun.">
        <title>Genome assembly of wild tea tree DASZ reveals pedigree and selection history of tea varieties.</title>
        <authorList>
            <person name="Zhang W."/>
            <person name="Zhang Y."/>
            <person name="Qiu H."/>
            <person name="Guo Y."/>
            <person name="Wan H."/>
            <person name="Zhang X."/>
            <person name="Scossa F."/>
            <person name="Alseekh S."/>
            <person name="Zhang Q."/>
            <person name="Wang P."/>
            <person name="Xu L."/>
            <person name="Schmidt M.H."/>
            <person name="Jia X."/>
            <person name="Li D."/>
            <person name="Zhu A."/>
            <person name="Guo F."/>
            <person name="Chen W."/>
            <person name="Ni D."/>
            <person name="Usadel B."/>
            <person name="Fernie A.R."/>
            <person name="Wen W."/>
        </authorList>
    </citation>
    <scope>NUCLEOTIDE SEQUENCE [LARGE SCALE GENOMIC DNA]</scope>
    <source>
        <strain evidence="3">cv. G240</strain>
    </source>
</reference>
<evidence type="ECO:0000313" key="2">
    <source>
        <dbReference type="EMBL" id="KAF5955122.1"/>
    </source>
</evidence>